<gene>
    <name evidence="12" type="ORF">UREG_03161</name>
</gene>
<feature type="domain" description="PINIT" evidence="11">
    <location>
        <begin position="106"/>
        <end position="262"/>
    </location>
</feature>
<dbReference type="STRING" id="336963.C4JPI9"/>
<evidence type="ECO:0000256" key="5">
    <source>
        <dbReference type="ARBA" id="ARBA00022771"/>
    </source>
</evidence>
<evidence type="ECO:0000256" key="7">
    <source>
        <dbReference type="ARBA" id="ARBA00022833"/>
    </source>
</evidence>
<evidence type="ECO:0000256" key="4">
    <source>
        <dbReference type="ARBA" id="ARBA00022723"/>
    </source>
</evidence>
<feature type="compositionally biased region" description="Low complexity" evidence="9">
    <location>
        <begin position="78"/>
        <end position="90"/>
    </location>
</feature>
<feature type="compositionally biased region" description="Pro residues" evidence="9">
    <location>
        <begin position="91"/>
        <end position="101"/>
    </location>
</feature>
<dbReference type="RefSeq" id="XP_002543644.1">
    <property type="nucleotide sequence ID" value="XM_002543598.1"/>
</dbReference>
<comment type="pathway">
    <text evidence="1">Protein modification; protein sumoylation.</text>
</comment>
<evidence type="ECO:0000256" key="1">
    <source>
        <dbReference type="ARBA" id="ARBA00004718"/>
    </source>
</evidence>
<feature type="compositionally biased region" description="Polar residues" evidence="9">
    <location>
        <begin position="449"/>
        <end position="465"/>
    </location>
</feature>
<dbReference type="InterPro" id="IPR038654">
    <property type="entry name" value="PINIT_sf"/>
</dbReference>
<dbReference type="OrthoDB" id="28127at2759"/>
<dbReference type="AlphaFoldDB" id="C4JPI9"/>
<keyword evidence="3" id="KW-0808">Transferase</keyword>
<proteinExistence type="inferred from homology"/>
<dbReference type="CDD" id="cd16792">
    <property type="entry name" value="SP-RING_Siz-like"/>
    <property type="match status" value="1"/>
</dbReference>
<evidence type="ECO:0000256" key="9">
    <source>
        <dbReference type="SAM" id="MobiDB-lite"/>
    </source>
</evidence>
<keyword evidence="5 8" id="KW-0863">Zinc-finger</keyword>
<keyword evidence="6" id="KW-0833">Ubl conjugation pathway</keyword>
<accession>C4JPI9</accession>
<dbReference type="EMBL" id="CH476616">
    <property type="protein sequence ID" value="EEP78315.1"/>
    <property type="molecule type" value="Genomic_DNA"/>
</dbReference>
<evidence type="ECO:0000256" key="2">
    <source>
        <dbReference type="ARBA" id="ARBA00005383"/>
    </source>
</evidence>
<dbReference type="InParanoid" id="C4JPI9"/>
<dbReference type="eggNOG" id="KOG2169">
    <property type="taxonomic scope" value="Eukaryota"/>
</dbReference>
<dbReference type="Pfam" id="PF02891">
    <property type="entry name" value="zf-MIZ"/>
    <property type="match status" value="1"/>
</dbReference>
<dbReference type="KEGG" id="ure:UREG_03161"/>
<evidence type="ECO:0000259" key="11">
    <source>
        <dbReference type="PROSITE" id="PS51466"/>
    </source>
</evidence>
<sequence>MPAISDAEFQSISALVKSLLNTQLKSILRHEHLAVSGVKNTLQFRVLNHLQQISVNPTEFERLKRYIYYVAQHPMPSTPTLSPPSYSQPPQSAPQPLPTHRPPFSTTMTPSRSVAGGRLSFKESPFYTILEPLSSVVECKVRENTRDTVEAMVKLSENIVARLQNEPDLRVMVYCAADNGLNQYSRSDIAFPHQVELKKFYLVVNLVRKHSVDELVQKLQNRTVISAEQVIREMKAKAEDADIVATSSVMSLKCPLSTLRITVPCRTLLCTHNQCFDAASFLQLQEQAPTWTCPVCNKSTSFEGLQIDKYVDNILQATSPNTEQVTIEPNGDWSKPEDSAAEIQGPTPTGDDDEDLVEIPDSRPLSLKQEPTPFQMPIQSSITPTRSSREPSSVSSAARPSTNKRTASQIIDLTGSDDEEPPRPAKRVAYNNGPLNGFRRQSYDYRANGNYNSTQSPRSNSYGTY</sequence>
<keyword evidence="7" id="KW-0862">Zinc</keyword>
<dbReference type="Gene3D" id="2.60.120.780">
    <property type="entry name" value="PINIT domain"/>
    <property type="match status" value="1"/>
</dbReference>
<protein>
    <recommendedName>
        <fullName evidence="14">MIZ zinc finger protein</fullName>
    </recommendedName>
</protein>
<dbReference type="VEuPathDB" id="FungiDB:UREG_03161"/>
<comment type="similarity">
    <text evidence="2">Belongs to the PIAS family.</text>
</comment>
<feature type="region of interest" description="Disordered" evidence="9">
    <location>
        <begin position="78"/>
        <end position="116"/>
    </location>
</feature>
<dbReference type="PROSITE" id="PS51044">
    <property type="entry name" value="ZF_SP_RING"/>
    <property type="match status" value="1"/>
</dbReference>
<dbReference type="GeneID" id="8437792"/>
<dbReference type="Gene3D" id="3.30.40.10">
    <property type="entry name" value="Zinc/RING finger domain, C3HC4 (zinc finger)"/>
    <property type="match status" value="1"/>
</dbReference>
<keyword evidence="4" id="KW-0479">Metal-binding</keyword>
<feature type="domain" description="SP-RING-type" evidence="10">
    <location>
        <begin position="239"/>
        <end position="324"/>
    </location>
</feature>
<evidence type="ECO:0000256" key="6">
    <source>
        <dbReference type="ARBA" id="ARBA00022786"/>
    </source>
</evidence>
<dbReference type="InterPro" id="IPR013083">
    <property type="entry name" value="Znf_RING/FYVE/PHD"/>
</dbReference>
<dbReference type="InterPro" id="IPR031141">
    <property type="entry name" value="SIZ1/2_SP-RING"/>
</dbReference>
<organism evidence="12 13">
    <name type="scientific">Uncinocarpus reesii (strain UAMH 1704)</name>
    <dbReference type="NCBI Taxonomy" id="336963"/>
    <lineage>
        <taxon>Eukaryota</taxon>
        <taxon>Fungi</taxon>
        <taxon>Dikarya</taxon>
        <taxon>Ascomycota</taxon>
        <taxon>Pezizomycotina</taxon>
        <taxon>Eurotiomycetes</taxon>
        <taxon>Eurotiomycetidae</taxon>
        <taxon>Onygenales</taxon>
        <taxon>Onygenaceae</taxon>
        <taxon>Uncinocarpus</taxon>
    </lineage>
</organism>
<dbReference type="OMA" id="IEPNGDW"/>
<name>C4JPI9_UNCRE</name>
<dbReference type="HOGENOM" id="CLU_020537_1_0_1"/>
<dbReference type="PANTHER" id="PTHR10782:SF100">
    <property type="entry name" value="LIGASE SIZA, PUTATIVE (AFU_ORTHOLOGUE AFUA_6G05240)-RELATED"/>
    <property type="match status" value="1"/>
</dbReference>
<dbReference type="GO" id="GO:0000785">
    <property type="term" value="C:chromatin"/>
    <property type="evidence" value="ECO:0007669"/>
    <property type="project" value="TreeGrafter"/>
</dbReference>
<dbReference type="InterPro" id="IPR023321">
    <property type="entry name" value="PINIT"/>
</dbReference>
<dbReference type="PROSITE" id="PS51466">
    <property type="entry name" value="PINIT"/>
    <property type="match status" value="1"/>
</dbReference>
<dbReference type="Pfam" id="PF14324">
    <property type="entry name" value="PINIT"/>
    <property type="match status" value="1"/>
</dbReference>
<reference evidence="13" key="1">
    <citation type="journal article" date="2009" name="Genome Res.">
        <title>Comparative genomic analyses of the human fungal pathogens Coccidioides and their relatives.</title>
        <authorList>
            <person name="Sharpton T.J."/>
            <person name="Stajich J.E."/>
            <person name="Rounsley S.D."/>
            <person name="Gardner M.J."/>
            <person name="Wortman J.R."/>
            <person name="Jordar V.S."/>
            <person name="Maiti R."/>
            <person name="Kodira C.D."/>
            <person name="Neafsey D.E."/>
            <person name="Zeng Q."/>
            <person name="Hung C.-Y."/>
            <person name="McMahan C."/>
            <person name="Muszewska A."/>
            <person name="Grynberg M."/>
            <person name="Mandel M.A."/>
            <person name="Kellner E.M."/>
            <person name="Barker B.M."/>
            <person name="Galgiani J.N."/>
            <person name="Orbach M.J."/>
            <person name="Kirkland T.N."/>
            <person name="Cole G.T."/>
            <person name="Henn M.R."/>
            <person name="Birren B.W."/>
            <person name="Taylor J.W."/>
        </authorList>
    </citation>
    <scope>NUCLEOTIDE SEQUENCE [LARGE SCALE GENOMIC DNA]</scope>
    <source>
        <strain evidence="13">UAMH 1704</strain>
    </source>
</reference>
<dbReference type="GO" id="GO:0061665">
    <property type="term" value="F:SUMO ligase activity"/>
    <property type="evidence" value="ECO:0007669"/>
    <property type="project" value="TreeGrafter"/>
</dbReference>
<evidence type="ECO:0000313" key="13">
    <source>
        <dbReference type="Proteomes" id="UP000002058"/>
    </source>
</evidence>
<evidence type="ECO:0000256" key="8">
    <source>
        <dbReference type="PROSITE-ProRule" id="PRU00452"/>
    </source>
</evidence>
<keyword evidence="13" id="KW-1185">Reference proteome</keyword>
<evidence type="ECO:0000259" key="10">
    <source>
        <dbReference type="PROSITE" id="PS51044"/>
    </source>
</evidence>
<evidence type="ECO:0008006" key="14">
    <source>
        <dbReference type="Google" id="ProtNLM"/>
    </source>
</evidence>
<evidence type="ECO:0000256" key="3">
    <source>
        <dbReference type="ARBA" id="ARBA00022679"/>
    </source>
</evidence>
<dbReference type="Proteomes" id="UP000002058">
    <property type="component" value="Unassembled WGS sequence"/>
</dbReference>
<dbReference type="SMART" id="SM00513">
    <property type="entry name" value="SAP"/>
    <property type="match status" value="1"/>
</dbReference>
<feature type="compositionally biased region" description="Low complexity" evidence="9">
    <location>
        <begin position="380"/>
        <end position="401"/>
    </location>
</feature>
<feature type="region of interest" description="Disordered" evidence="9">
    <location>
        <begin position="320"/>
        <end position="465"/>
    </location>
</feature>
<dbReference type="GO" id="GO:0008270">
    <property type="term" value="F:zinc ion binding"/>
    <property type="evidence" value="ECO:0007669"/>
    <property type="project" value="UniProtKB-KW"/>
</dbReference>
<dbReference type="GO" id="GO:0016925">
    <property type="term" value="P:protein sumoylation"/>
    <property type="evidence" value="ECO:0007669"/>
    <property type="project" value="UniProtKB-UniPathway"/>
</dbReference>
<dbReference type="InterPro" id="IPR004181">
    <property type="entry name" value="Znf_MIZ"/>
</dbReference>
<dbReference type="InterPro" id="IPR003034">
    <property type="entry name" value="SAP_dom"/>
</dbReference>
<evidence type="ECO:0000313" key="12">
    <source>
        <dbReference type="EMBL" id="EEP78315.1"/>
    </source>
</evidence>
<dbReference type="UniPathway" id="UPA00886"/>
<dbReference type="PANTHER" id="PTHR10782">
    <property type="entry name" value="ZINC FINGER MIZ DOMAIN-CONTAINING PROTEIN"/>
    <property type="match status" value="1"/>
</dbReference>